<dbReference type="EMBL" id="CP068047">
    <property type="protein sequence ID" value="QQR36111.1"/>
    <property type="molecule type" value="Genomic_DNA"/>
</dbReference>
<reference evidence="4 5" key="1">
    <citation type="submission" date="2021-01" db="EMBL/GenBank/DDBJ databases">
        <title>Genome seq and assembly of Devosia sp. G19.</title>
        <authorList>
            <person name="Chhetri G."/>
        </authorList>
    </citation>
    <scope>NUCLEOTIDE SEQUENCE [LARGE SCALE GENOMIC DNA]</scope>
    <source>
        <strain evidence="4 5">G19</strain>
    </source>
</reference>
<dbReference type="InterPro" id="IPR002347">
    <property type="entry name" value="SDR_fam"/>
</dbReference>
<evidence type="ECO:0000313" key="5">
    <source>
        <dbReference type="Proteomes" id="UP000595460"/>
    </source>
</evidence>
<name>A0ABX7BWF8_9HYPH</name>
<dbReference type="InterPro" id="IPR036291">
    <property type="entry name" value="NAD(P)-bd_dom_sf"/>
</dbReference>
<sequence>MAGSAAKKINPPQEQDHQPGRETEMHPKPDYMPKFQGNGRLAGKVAIITGGDSGIGRACAVLFAREGAEVALVYLEETEDAKITAAAVKAEGKQALLLRGDVGDKTFCDNVVGKTIEECGKLDVLVNNAAEQHPQDDITDISPEQLQKTFQTNLFGYFYLTQAAMPHLKSGASIVNTTSVTAYRGSPQLLDYSSTKGAIVAFTRSLAGSLAEKGIRVNAVAPGPIWTPLIPATFPADKVAEFGSTQPMKRAGQPNEVATCHLFLACEESSYLSGQVLHPNGGEIVGG</sequence>
<dbReference type="PANTHER" id="PTHR48107:SF16">
    <property type="entry name" value="NADPH-DEPENDENT ALDEHYDE REDUCTASE 1, CHLOROPLASTIC"/>
    <property type="match status" value="1"/>
</dbReference>
<evidence type="ECO:0000256" key="3">
    <source>
        <dbReference type="SAM" id="MobiDB-lite"/>
    </source>
</evidence>
<proteinExistence type="inferred from homology"/>
<feature type="compositionally biased region" description="Basic and acidic residues" evidence="3">
    <location>
        <begin position="14"/>
        <end position="31"/>
    </location>
</feature>
<evidence type="ECO:0000256" key="1">
    <source>
        <dbReference type="ARBA" id="ARBA00006484"/>
    </source>
</evidence>
<dbReference type="SUPFAM" id="SSF51735">
    <property type="entry name" value="NAD(P)-binding Rossmann-fold domains"/>
    <property type="match status" value="1"/>
</dbReference>
<evidence type="ECO:0000313" key="4">
    <source>
        <dbReference type="EMBL" id="QQR36111.1"/>
    </source>
</evidence>
<comment type="similarity">
    <text evidence="1">Belongs to the short-chain dehydrogenases/reductases (SDR) family.</text>
</comment>
<dbReference type="PANTHER" id="PTHR48107">
    <property type="entry name" value="NADPH-DEPENDENT ALDEHYDE REDUCTASE-LIKE PROTEIN, CHLOROPLASTIC-RELATED"/>
    <property type="match status" value="1"/>
</dbReference>
<keyword evidence="5" id="KW-1185">Reference proteome</keyword>
<dbReference type="Pfam" id="PF13561">
    <property type="entry name" value="adh_short_C2"/>
    <property type="match status" value="1"/>
</dbReference>
<keyword evidence="2" id="KW-0560">Oxidoreductase</keyword>
<dbReference type="CDD" id="cd05355">
    <property type="entry name" value="SDR_c1"/>
    <property type="match status" value="1"/>
</dbReference>
<dbReference type="PRINTS" id="PR00080">
    <property type="entry name" value="SDRFAMILY"/>
</dbReference>
<accession>A0ABX7BWF8</accession>
<dbReference type="Proteomes" id="UP000595460">
    <property type="component" value="Chromosome"/>
</dbReference>
<dbReference type="InterPro" id="IPR020904">
    <property type="entry name" value="Sc_DH/Rdtase_CS"/>
</dbReference>
<dbReference type="PROSITE" id="PS00061">
    <property type="entry name" value="ADH_SHORT"/>
    <property type="match status" value="1"/>
</dbReference>
<evidence type="ECO:0000256" key="2">
    <source>
        <dbReference type="ARBA" id="ARBA00023002"/>
    </source>
</evidence>
<organism evidence="4 5">
    <name type="scientific">Devosia oryziradicis</name>
    <dbReference type="NCBI Taxonomy" id="2801335"/>
    <lineage>
        <taxon>Bacteria</taxon>
        <taxon>Pseudomonadati</taxon>
        <taxon>Pseudomonadota</taxon>
        <taxon>Alphaproteobacteria</taxon>
        <taxon>Hyphomicrobiales</taxon>
        <taxon>Devosiaceae</taxon>
        <taxon>Devosia</taxon>
    </lineage>
</organism>
<dbReference type="RefSeq" id="WP_201657043.1">
    <property type="nucleotide sequence ID" value="NZ_CP068047.1"/>
</dbReference>
<dbReference type="Gene3D" id="3.40.50.720">
    <property type="entry name" value="NAD(P)-binding Rossmann-like Domain"/>
    <property type="match status" value="1"/>
</dbReference>
<protein>
    <submittedName>
        <fullName evidence="4">SDR family oxidoreductase</fullName>
    </submittedName>
</protein>
<gene>
    <name evidence="4" type="ORF">JI749_00230</name>
</gene>
<dbReference type="NCBIfam" id="NF005214">
    <property type="entry name" value="PRK06701.1"/>
    <property type="match status" value="1"/>
</dbReference>
<dbReference type="PRINTS" id="PR00081">
    <property type="entry name" value="GDHRDH"/>
</dbReference>
<feature type="region of interest" description="Disordered" evidence="3">
    <location>
        <begin position="1"/>
        <end position="33"/>
    </location>
</feature>